<reference evidence="2 3" key="1">
    <citation type="submission" date="2017-03" db="EMBL/GenBank/DDBJ databases">
        <authorList>
            <person name="Afonso C.L."/>
            <person name="Miller P.J."/>
            <person name="Scott M.A."/>
            <person name="Spackman E."/>
            <person name="Goraichik I."/>
            <person name="Dimitrov K.M."/>
            <person name="Suarez D.L."/>
            <person name="Swayne D.E."/>
        </authorList>
    </citation>
    <scope>NUCLEOTIDE SEQUENCE [LARGE SCALE GENOMIC DNA]</scope>
    <source>
        <strain evidence="2 3">CECT 8625</strain>
    </source>
</reference>
<name>A0A1X7AD98_9RHOB</name>
<organism evidence="2 3">
    <name type="scientific">Roseivivax jejudonensis</name>
    <dbReference type="NCBI Taxonomy" id="1529041"/>
    <lineage>
        <taxon>Bacteria</taxon>
        <taxon>Pseudomonadati</taxon>
        <taxon>Pseudomonadota</taxon>
        <taxon>Alphaproteobacteria</taxon>
        <taxon>Rhodobacterales</taxon>
        <taxon>Roseobacteraceae</taxon>
        <taxon>Roseivivax</taxon>
    </lineage>
</organism>
<evidence type="ECO:0000313" key="2">
    <source>
        <dbReference type="EMBL" id="SLN74737.1"/>
    </source>
</evidence>
<dbReference type="OrthoDB" id="7836166at2"/>
<evidence type="ECO:0000313" key="3">
    <source>
        <dbReference type="Proteomes" id="UP000193570"/>
    </source>
</evidence>
<dbReference type="EMBL" id="FWFK01000011">
    <property type="protein sequence ID" value="SLN74737.1"/>
    <property type="molecule type" value="Genomic_DNA"/>
</dbReference>
<evidence type="ECO:0000256" key="1">
    <source>
        <dbReference type="SAM" id="MobiDB-lite"/>
    </source>
</evidence>
<gene>
    <name evidence="2" type="ORF">ROJ8625_04091</name>
</gene>
<dbReference type="AlphaFoldDB" id="A0A1X7AD98"/>
<dbReference type="RefSeq" id="WP_159456831.1">
    <property type="nucleotide sequence ID" value="NZ_FWFK01000011.1"/>
</dbReference>
<protein>
    <recommendedName>
        <fullName evidence="4">Peptidase S74 domain-containing protein</fullName>
    </recommendedName>
</protein>
<sequence>MCSPSAPKPPDPEEVQRAQTGTNVTTAVANSVLMNPNQTTPYGSLTYSFGDSNVPQIEQYTIKGTPGTASGPTVNDNGQRQFGLNMLGGGNQGTPDTTGYRVGGETFDTYEAAQEYQRGLPGYDPNSTYTWTDPSTGDTYSIPRVTIEQTLSPEGRQLQDAQVNTQINLAELARDSSSRLGQLLGTSMDPSALPDRGDLGAGYVQNLNQRRNNLMVDGLEQASGNVQNTDNQLQTSVDGARYRNSFSAGGRVQQSLDDRSGDIQTTVPQQQFQTEFGDAGDITRSYGTDFSDDRRRVEEALFSRLNPQLDRDRESLRTSLLNQGIREGSEAYDRAMNRFNEQSNDARMQTILAGGQEQSRLADLEARRAGFENAAQAQAYQQAQGRGVFANNARGQQFQTDLAGAQFGNQAVGQQYQQSADAMTRRNAAQQQQFGQNQAQAQFYNDATADQLQSDIARGTFANDARGQQFQQRLAEQQLANQAATQNNAAQMDASTLNAGLLNQQEQSYNALQQRRNDQRSAALQEMFAFRNQPINEIASLLGTGQVQQPNFVTPNMSQIPTVDRAGLEMDAYQGRLNAWQQQQAGRQALMGGILGAAGSLGGAYIGTL</sequence>
<accession>A0A1X7AD98</accession>
<evidence type="ECO:0008006" key="4">
    <source>
        <dbReference type="Google" id="ProtNLM"/>
    </source>
</evidence>
<dbReference type="Proteomes" id="UP000193570">
    <property type="component" value="Unassembled WGS sequence"/>
</dbReference>
<proteinExistence type="predicted"/>
<feature type="region of interest" description="Disordered" evidence="1">
    <location>
        <begin position="1"/>
        <end position="20"/>
    </location>
</feature>
<keyword evidence="3" id="KW-1185">Reference proteome</keyword>